<dbReference type="Proteomes" id="UP001221898">
    <property type="component" value="Unassembled WGS sequence"/>
</dbReference>
<reference evidence="2" key="1">
    <citation type="journal article" date="2023" name="Science">
        <title>Genome structures resolve the early diversification of teleost fishes.</title>
        <authorList>
            <person name="Parey E."/>
            <person name="Louis A."/>
            <person name="Montfort J."/>
            <person name="Bouchez O."/>
            <person name="Roques C."/>
            <person name="Iampietro C."/>
            <person name="Lluch J."/>
            <person name="Castinel A."/>
            <person name="Donnadieu C."/>
            <person name="Desvignes T."/>
            <person name="Floi Bucao C."/>
            <person name="Jouanno E."/>
            <person name="Wen M."/>
            <person name="Mejri S."/>
            <person name="Dirks R."/>
            <person name="Jansen H."/>
            <person name="Henkel C."/>
            <person name="Chen W.J."/>
            <person name="Zahm M."/>
            <person name="Cabau C."/>
            <person name="Klopp C."/>
            <person name="Thompson A.W."/>
            <person name="Robinson-Rechavi M."/>
            <person name="Braasch I."/>
            <person name="Lecointre G."/>
            <person name="Bobe J."/>
            <person name="Postlethwait J.H."/>
            <person name="Berthelot C."/>
            <person name="Roest Crollius H."/>
            <person name="Guiguen Y."/>
        </authorList>
    </citation>
    <scope>NUCLEOTIDE SEQUENCE</scope>
    <source>
        <strain evidence="2">NC1722</strain>
    </source>
</reference>
<dbReference type="AlphaFoldDB" id="A0AAD7S1T1"/>
<sequence length="106" mass="11366">MCSKPISSDSTDHLGRGSRARCGLQVIEKDASTFHAVRKVLNLVCNYSRHGSRKHNEPSVTSASRRRALPHSGGDSDPPGAICSGSRPHPSRQDIANDSLLTVFSA</sequence>
<organism evidence="2 3">
    <name type="scientific">Aldrovandia affinis</name>
    <dbReference type="NCBI Taxonomy" id="143900"/>
    <lineage>
        <taxon>Eukaryota</taxon>
        <taxon>Metazoa</taxon>
        <taxon>Chordata</taxon>
        <taxon>Craniata</taxon>
        <taxon>Vertebrata</taxon>
        <taxon>Euteleostomi</taxon>
        <taxon>Actinopterygii</taxon>
        <taxon>Neopterygii</taxon>
        <taxon>Teleostei</taxon>
        <taxon>Notacanthiformes</taxon>
        <taxon>Halosauridae</taxon>
        <taxon>Aldrovandia</taxon>
    </lineage>
</organism>
<evidence type="ECO:0000313" key="2">
    <source>
        <dbReference type="EMBL" id="KAJ8393126.1"/>
    </source>
</evidence>
<evidence type="ECO:0000256" key="1">
    <source>
        <dbReference type="SAM" id="MobiDB-lite"/>
    </source>
</evidence>
<comment type="caution">
    <text evidence="2">The sequence shown here is derived from an EMBL/GenBank/DDBJ whole genome shotgun (WGS) entry which is preliminary data.</text>
</comment>
<feature type="region of interest" description="Disordered" evidence="1">
    <location>
        <begin position="48"/>
        <end position="98"/>
    </location>
</feature>
<dbReference type="EMBL" id="JAINUG010000140">
    <property type="protein sequence ID" value="KAJ8393126.1"/>
    <property type="molecule type" value="Genomic_DNA"/>
</dbReference>
<name>A0AAD7S1T1_9TELE</name>
<keyword evidence="3" id="KW-1185">Reference proteome</keyword>
<accession>A0AAD7S1T1</accession>
<gene>
    <name evidence="2" type="ORF">AAFF_G00068090</name>
</gene>
<protein>
    <submittedName>
        <fullName evidence="2">Uncharacterized protein</fullName>
    </submittedName>
</protein>
<evidence type="ECO:0000313" key="3">
    <source>
        <dbReference type="Proteomes" id="UP001221898"/>
    </source>
</evidence>
<proteinExistence type="predicted"/>